<dbReference type="OrthoDB" id="301415at2759"/>
<dbReference type="Gene3D" id="3.20.200.10">
    <property type="entry name" value="MHCK/EF2 kinase"/>
    <property type="match status" value="1"/>
</dbReference>
<accession>A0A4S8LX98</accession>
<gene>
    <name evidence="1" type="ORF">K435DRAFT_902727</name>
</gene>
<reference evidence="1 2" key="1">
    <citation type="journal article" date="2019" name="Nat. Ecol. Evol.">
        <title>Megaphylogeny resolves global patterns of mushroom evolution.</title>
        <authorList>
            <person name="Varga T."/>
            <person name="Krizsan K."/>
            <person name="Foldi C."/>
            <person name="Dima B."/>
            <person name="Sanchez-Garcia M."/>
            <person name="Sanchez-Ramirez S."/>
            <person name="Szollosi G.J."/>
            <person name="Szarkandi J.G."/>
            <person name="Papp V."/>
            <person name="Albert L."/>
            <person name="Andreopoulos W."/>
            <person name="Angelini C."/>
            <person name="Antonin V."/>
            <person name="Barry K.W."/>
            <person name="Bougher N.L."/>
            <person name="Buchanan P."/>
            <person name="Buyck B."/>
            <person name="Bense V."/>
            <person name="Catcheside P."/>
            <person name="Chovatia M."/>
            <person name="Cooper J."/>
            <person name="Damon W."/>
            <person name="Desjardin D."/>
            <person name="Finy P."/>
            <person name="Geml J."/>
            <person name="Haridas S."/>
            <person name="Hughes K."/>
            <person name="Justo A."/>
            <person name="Karasinski D."/>
            <person name="Kautmanova I."/>
            <person name="Kiss B."/>
            <person name="Kocsube S."/>
            <person name="Kotiranta H."/>
            <person name="LaButti K.M."/>
            <person name="Lechner B.E."/>
            <person name="Liimatainen K."/>
            <person name="Lipzen A."/>
            <person name="Lukacs Z."/>
            <person name="Mihaltcheva S."/>
            <person name="Morgado L.N."/>
            <person name="Niskanen T."/>
            <person name="Noordeloos M.E."/>
            <person name="Ohm R.A."/>
            <person name="Ortiz-Santana B."/>
            <person name="Ovrebo C."/>
            <person name="Racz N."/>
            <person name="Riley R."/>
            <person name="Savchenko A."/>
            <person name="Shiryaev A."/>
            <person name="Soop K."/>
            <person name="Spirin V."/>
            <person name="Szebenyi C."/>
            <person name="Tomsovsky M."/>
            <person name="Tulloss R.E."/>
            <person name="Uehling J."/>
            <person name="Grigoriev I.V."/>
            <person name="Vagvolgyi C."/>
            <person name="Papp T."/>
            <person name="Martin F.M."/>
            <person name="Miettinen O."/>
            <person name="Hibbett D.S."/>
            <person name="Nagy L.G."/>
        </authorList>
    </citation>
    <scope>NUCLEOTIDE SEQUENCE [LARGE SCALE GENOMIC DNA]</scope>
    <source>
        <strain evidence="1 2">CBS 962.96</strain>
    </source>
</reference>
<evidence type="ECO:0000313" key="2">
    <source>
        <dbReference type="Proteomes" id="UP000297245"/>
    </source>
</evidence>
<evidence type="ECO:0000313" key="1">
    <source>
        <dbReference type="EMBL" id="THU93813.1"/>
    </source>
</evidence>
<dbReference type="EMBL" id="ML179239">
    <property type="protein sequence ID" value="THU93813.1"/>
    <property type="molecule type" value="Genomic_DNA"/>
</dbReference>
<keyword evidence="2" id="KW-1185">Reference proteome</keyword>
<dbReference type="Proteomes" id="UP000297245">
    <property type="component" value="Unassembled WGS sequence"/>
</dbReference>
<organism evidence="1 2">
    <name type="scientific">Dendrothele bispora (strain CBS 962.96)</name>
    <dbReference type="NCBI Taxonomy" id="1314807"/>
    <lineage>
        <taxon>Eukaryota</taxon>
        <taxon>Fungi</taxon>
        <taxon>Dikarya</taxon>
        <taxon>Basidiomycota</taxon>
        <taxon>Agaricomycotina</taxon>
        <taxon>Agaricomycetes</taxon>
        <taxon>Agaricomycetidae</taxon>
        <taxon>Agaricales</taxon>
        <taxon>Agaricales incertae sedis</taxon>
        <taxon>Dendrothele</taxon>
    </lineage>
</organism>
<dbReference type="AlphaFoldDB" id="A0A4S8LX98"/>
<sequence>MNIIDLRLVGNDSNKEEQEEGRSLVFLVLDLQLFAVWEDQHKDRADSLVPKEIEVVVRIVGGIQVLTVMEVNKMRMEDKKGSPMSLIFKVYGGLLTDAQIMTSPALLEVLYGQEINSDAAAFISGKPTLFGDGNIDKCFKKFPKEHLCNDFCRWMGLQPYATFSSEIEP</sequence>
<evidence type="ECO:0008006" key="3">
    <source>
        <dbReference type="Google" id="ProtNLM"/>
    </source>
</evidence>
<protein>
    <recommendedName>
        <fullName evidence="3">Alpha-type protein kinase domain-containing protein</fullName>
    </recommendedName>
</protein>
<proteinExistence type="predicted"/>
<name>A0A4S8LX98_DENBC</name>